<comment type="caution">
    <text evidence="1">The sequence shown here is derived from an EMBL/GenBank/DDBJ whole genome shotgun (WGS) entry which is preliminary data.</text>
</comment>
<organism evidence="1 2">
    <name type="scientific">Fusarium duplospermum</name>
    <dbReference type="NCBI Taxonomy" id="1325734"/>
    <lineage>
        <taxon>Eukaryota</taxon>
        <taxon>Fungi</taxon>
        <taxon>Dikarya</taxon>
        <taxon>Ascomycota</taxon>
        <taxon>Pezizomycotina</taxon>
        <taxon>Sordariomycetes</taxon>
        <taxon>Hypocreomycetidae</taxon>
        <taxon>Hypocreales</taxon>
        <taxon>Nectriaceae</taxon>
        <taxon>Fusarium</taxon>
        <taxon>Fusarium solani species complex</taxon>
    </lineage>
</organism>
<name>A0A428PR29_9HYPO</name>
<evidence type="ECO:0000313" key="2">
    <source>
        <dbReference type="Proteomes" id="UP000288168"/>
    </source>
</evidence>
<protein>
    <submittedName>
        <fullName evidence="1">Uncharacterized protein</fullName>
    </submittedName>
</protein>
<dbReference type="Proteomes" id="UP000288168">
    <property type="component" value="Unassembled WGS sequence"/>
</dbReference>
<dbReference type="AlphaFoldDB" id="A0A428PR29"/>
<proteinExistence type="predicted"/>
<evidence type="ECO:0000313" key="1">
    <source>
        <dbReference type="EMBL" id="RSL55444.1"/>
    </source>
</evidence>
<reference evidence="1 2" key="1">
    <citation type="submission" date="2017-06" db="EMBL/GenBank/DDBJ databases">
        <title>Comparative genomic analysis of Ambrosia Fusariam Clade fungi.</title>
        <authorList>
            <person name="Stajich J.E."/>
            <person name="Carrillo J."/>
            <person name="Kijimoto T."/>
            <person name="Eskalen A."/>
            <person name="O'Donnell K."/>
            <person name="Kasson M."/>
        </authorList>
    </citation>
    <scope>NUCLEOTIDE SEQUENCE [LARGE SCALE GENOMIC DNA]</scope>
    <source>
        <strain evidence="1 2">NRRL62584</strain>
    </source>
</reference>
<gene>
    <name evidence="1" type="ORF">CEP54_009362</name>
</gene>
<keyword evidence="2" id="KW-1185">Reference proteome</keyword>
<accession>A0A428PR29</accession>
<dbReference type="EMBL" id="NKCI01000101">
    <property type="protein sequence ID" value="RSL55444.1"/>
    <property type="molecule type" value="Genomic_DNA"/>
</dbReference>
<sequence>MDVSPRERKELQALGALEYDFIDPTDLLDIGIPLAPDSSVLLVNSQTSLARFFLTSRPIVNDGPRDLRCLSS</sequence>